<dbReference type="UniPathway" id="UPA00193"/>
<keyword evidence="5" id="KW-0274">FAD</keyword>
<sequence length="267" mass="30071">MGIGTFFRGLLSKDKEKKSLVRDSIFRPIRQPEWWQGDSEYHPAAYDEPVSDLERRLRNGEFVVTSEVMPPLSANSDKLIQNINIVKPYVVAVNFTDCASASPRMSSMACCKVAHDNHAEPVLQIAARDRTRSGLQSEIIGANELGVHNVLCISGDSARIGPAPMSNLNILDIDSIQMLWILRKMRDDGVYLDGRKMKNPPKLFLGAATSFTLEPELQAIRDHKKVNAGAQFFQTNLFFNPNCLDRWLEQLDKREILNKVYILVGVI</sequence>
<dbReference type="InterPro" id="IPR003171">
    <property type="entry name" value="Mehydrof_redctse-like"/>
</dbReference>
<dbReference type="PANTHER" id="PTHR45754">
    <property type="entry name" value="METHYLENETETRAHYDROFOLATE REDUCTASE"/>
    <property type="match status" value="1"/>
</dbReference>
<dbReference type="PANTHER" id="PTHR45754:SF3">
    <property type="entry name" value="METHYLENETETRAHYDROFOLATE REDUCTASE (NADPH)"/>
    <property type="match status" value="1"/>
</dbReference>
<keyword evidence="6" id="KW-0560">Oxidoreductase</keyword>
<name>X1FE00_9ZZZZ</name>
<accession>X1FE00</accession>
<protein>
    <submittedName>
        <fullName evidence="7">Uncharacterized protein</fullName>
    </submittedName>
</protein>
<evidence type="ECO:0000256" key="6">
    <source>
        <dbReference type="ARBA" id="ARBA00023002"/>
    </source>
</evidence>
<keyword evidence="4" id="KW-0285">Flavoprotein</keyword>
<dbReference type="Pfam" id="PF02219">
    <property type="entry name" value="MTHFR"/>
    <property type="match status" value="1"/>
</dbReference>
<comment type="pathway">
    <text evidence="2">One-carbon metabolism; tetrahydrofolate interconversion.</text>
</comment>
<dbReference type="AlphaFoldDB" id="X1FE00"/>
<dbReference type="GO" id="GO:0035999">
    <property type="term" value="P:tetrahydrofolate interconversion"/>
    <property type="evidence" value="ECO:0007669"/>
    <property type="project" value="UniProtKB-UniPathway"/>
</dbReference>
<evidence type="ECO:0000256" key="4">
    <source>
        <dbReference type="ARBA" id="ARBA00022630"/>
    </source>
</evidence>
<dbReference type="GO" id="GO:0009086">
    <property type="term" value="P:methionine biosynthetic process"/>
    <property type="evidence" value="ECO:0007669"/>
    <property type="project" value="TreeGrafter"/>
</dbReference>
<dbReference type="GO" id="GO:0071949">
    <property type="term" value="F:FAD binding"/>
    <property type="evidence" value="ECO:0007669"/>
    <property type="project" value="TreeGrafter"/>
</dbReference>
<evidence type="ECO:0000256" key="1">
    <source>
        <dbReference type="ARBA" id="ARBA00001974"/>
    </source>
</evidence>
<organism evidence="7">
    <name type="scientific">marine sediment metagenome</name>
    <dbReference type="NCBI Taxonomy" id="412755"/>
    <lineage>
        <taxon>unclassified sequences</taxon>
        <taxon>metagenomes</taxon>
        <taxon>ecological metagenomes</taxon>
    </lineage>
</organism>
<proteinExistence type="inferred from homology"/>
<evidence type="ECO:0000313" key="7">
    <source>
        <dbReference type="EMBL" id="GAH27629.1"/>
    </source>
</evidence>
<dbReference type="GO" id="GO:0005829">
    <property type="term" value="C:cytosol"/>
    <property type="evidence" value="ECO:0007669"/>
    <property type="project" value="TreeGrafter"/>
</dbReference>
<evidence type="ECO:0000256" key="2">
    <source>
        <dbReference type="ARBA" id="ARBA00004777"/>
    </source>
</evidence>
<feature type="non-terminal residue" evidence="7">
    <location>
        <position position="267"/>
    </location>
</feature>
<dbReference type="Gene3D" id="3.20.20.220">
    <property type="match status" value="1"/>
</dbReference>
<evidence type="ECO:0000256" key="5">
    <source>
        <dbReference type="ARBA" id="ARBA00022827"/>
    </source>
</evidence>
<evidence type="ECO:0000256" key="3">
    <source>
        <dbReference type="ARBA" id="ARBA00006743"/>
    </source>
</evidence>
<gene>
    <name evidence="7" type="ORF">S03H2_09977</name>
</gene>
<dbReference type="GO" id="GO:0004489">
    <property type="term" value="F:methylenetetrahydrofolate reductase [NAD(P)H] activity"/>
    <property type="evidence" value="ECO:0007669"/>
    <property type="project" value="InterPro"/>
</dbReference>
<dbReference type="InterPro" id="IPR029041">
    <property type="entry name" value="FAD-linked_oxidoreductase-like"/>
</dbReference>
<dbReference type="EMBL" id="BARU01005163">
    <property type="protein sequence ID" value="GAH27629.1"/>
    <property type="molecule type" value="Genomic_DNA"/>
</dbReference>
<reference evidence="7" key="1">
    <citation type="journal article" date="2014" name="Front. Microbiol.">
        <title>High frequency of phylogenetically diverse reductive dehalogenase-homologous genes in deep subseafloor sedimentary metagenomes.</title>
        <authorList>
            <person name="Kawai M."/>
            <person name="Futagami T."/>
            <person name="Toyoda A."/>
            <person name="Takaki Y."/>
            <person name="Nishi S."/>
            <person name="Hori S."/>
            <person name="Arai W."/>
            <person name="Tsubouchi T."/>
            <person name="Morono Y."/>
            <person name="Uchiyama I."/>
            <person name="Ito T."/>
            <person name="Fujiyama A."/>
            <person name="Inagaki F."/>
            <person name="Takami H."/>
        </authorList>
    </citation>
    <scope>NUCLEOTIDE SEQUENCE</scope>
    <source>
        <strain evidence="7">Expedition CK06-06</strain>
    </source>
</reference>
<comment type="caution">
    <text evidence="7">The sequence shown here is derived from an EMBL/GenBank/DDBJ whole genome shotgun (WGS) entry which is preliminary data.</text>
</comment>
<comment type="similarity">
    <text evidence="3">Belongs to the methylenetetrahydrofolate reductase family.</text>
</comment>
<dbReference type="SUPFAM" id="SSF51730">
    <property type="entry name" value="FAD-linked oxidoreductase"/>
    <property type="match status" value="1"/>
</dbReference>
<comment type="cofactor">
    <cofactor evidence="1">
        <name>FAD</name>
        <dbReference type="ChEBI" id="CHEBI:57692"/>
    </cofactor>
</comment>